<proteinExistence type="predicted"/>
<organism evidence="1 2">
    <name type="scientific">Candidatus Marsarchaeota G2 archaeon ECH_B_SAG-F08</name>
    <dbReference type="NCBI Taxonomy" id="1978165"/>
    <lineage>
        <taxon>Archaea</taxon>
        <taxon>Candidatus Marsarchaeota</taxon>
        <taxon>Candidatus Marsarchaeota group 2</taxon>
    </lineage>
</organism>
<dbReference type="EMBL" id="NEXM01000049">
    <property type="protein sequence ID" value="PSN97762.1"/>
    <property type="molecule type" value="Genomic_DNA"/>
</dbReference>
<accession>A0A2R6BGI7</accession>
<protein>
    <submittedName>
        <fullName evidence="1">Uncharacterized protein</fullName>
    </submittedName>
</protein>
<comment type="caution">
    <text evidence="1">The sequence shown here is derived from an EMBL/GenBank/DDBJ whole genome shotgun (WGS) entry which is preliminary data.</text>
</comment>
<dbReference type="AlphaFoldDB" id="A0A2R6BGI7"/>
<dbReference type="Proteomes" id="UP000240381">
    <property type="component" value="Unassembled WGS sequence"/>
</dbReference>
<gene>
    <name evidence="1" type="ORF">B9Q11_03510</name>
</gene>
<evidence type="ECO:0000313" key="2">
    <source>
        <dbReference type="Proteomes" id="UP000240381"/>
    </source>
</evidence>
<name>A0A2R6BGI7_9ARCH</name>
<sequence length="84" mass="9724">MKDFCSKQKGFSSSNFLLNNSKIRERPFSFLELTLKDYSKSRRNGGRIKIKKTFTFSLATCEQFVVAVNKTAITRFGNFSVWLL</sequence>
<reference evidence="1 2" key="1">
    <citation type="submission" date="2017-04" db="EMBL/GenBank/DDBJ databases">
        <title>Novel microbial lineages endemic to geothermal iron-oxide mats fill important gaps in the evolutionary history of Archaea.</title>
        <authorList>
            <person name="Jay Z.J."/>
            <person name="Beam J.P."/>
            <person name="Dlakic M."/>
            <person name="Rusch D.B."/>
            <person name="Kozubal M.A."/>
            <person name="Inskeep W.P."/>
        </authorList>
    </citation>
    <scope>NUCLEOTIDE SEQUENCE [LARGE SCALE GENOMIC DNA]</scope>
    <source>
        <strain evidence="1">ECH_B_SAG-F08</strain>
    </source>
</reference>
<evidence type="ECO:0000313" key="1">
    <source>
        <dbReference type="EMBL" id="PSN97762.1"/>
    </source>
</evidence>